<dbReference type="Proteomes" id="UP000295021">
    <property type="component" value="Unassembled WGS sequence"/>
</dbReference>
<protein>
    <submittedName>
        <fullName evidence="1">Uncharacterized protein</fullName>
    </submittedName>
</protein>
<dbReference type="GO" id="GO:0006281">
    <property type="term" value="P:DNA repair"/>
    <property type="evidence" value="ECO:0007669"/>
    <property type="project" value="InterPro"/>
</dbReference>
<name>A0AAX2QAX5_9HYPH</name>
<dbReference type="Gene3D" id="3.60.10.10">
    <property type="entry name" value="Endonuclease/exonuclease/phosphatase"/>
    <property type="match status" value="1"/>
</dbReference>
<reference evidence="1 2" key="1">
    <citation type="submission" date="2019-03" db="EMBL/GenBank/DDBJ databases">
        <title>Genomic Encyclopedia of Type Strains, Phase IV (KMG-V): Genome sequencing to study the core and pangenomes of soil and plant-associated prokaryotes.</title>
        <authorList>
            <person name="Whitman W."/>
        </authorList>
    </citation>
    <scope>NUCLEOTIDE SEQUENCE [LARGE SCALE GENOMIC DNA]</scope>
    <source>
        <strain evidence="1 2">FB403</strain>
    </source>
</reference>
<evidence type="ECO:0000313" key="2">
    <source>
        <dbReference type="Proteomes" id="UP000295021"/>
    </source>
</evidence>
<feature type="non-terminal residue" evidence="1">
    <location>
        <position position="1"/>
    </location>
</feature>
<accession>A0AAX2QAX5</accession>
<comment type="caution">
    <text evidence="1">The sequence shown here is derived from an EMBL/GenBank/DDBJ whole genome shotgun (WGS) entry which is preliminary data.</text>
</comment>
<dbReference type="PANTHER" id="PTHR43250">
    <property type="entry name" value="EXODEOXYRIBONUCLEASE III"/>
    <property type="match status" value="1"/>
</dbReference>
<dbReference type="InterPro" id="IPR036691">
    <property type="entry name" value="Endo/exonu/phosph_ase_sf"/>
</dbReference>
<dbReference type="AlphaFoldDB" id="A0AAX2QAX5"/>
<evidence type="ECO:0000313" key="1">
    <source>
        <dbReference type="EMBL" id="TCU13923.1"/>
    </source>
</evidence>
<dbReference type="SUPFAM" id="SSF56219">
    <property type="entry name" value="DNase I-like"/>
    <property type="match status" value="1"/>
</dbReference>
<dbReference type="PANTHER" id="PTHR43250:SF1">
    <property type="entry name" value="EXODEOXYRIBONUCLEASE III"/>
    <property type="match status" value="1"/>
</dbReference>
<dbReference type="InterPro" id="IPR037493">
    <property type="entry name" value="ExoIII-like"/>
</dbReference>
<organism evidence="1 2">
    <name type="scientific">Rhizobium laguerreae</name>
    <dbReference type="NCBI Taxonomy" id="1076926"/>
    <lineage>
        <taxon>Bacteria</taxon>
        <taxon>Pseudomonadati</taxon>
        <taxon>Pseudomonadota</taxon>
        <taxon>Alphaproteobacteria</taxon>
        <taxon>Hyphomicrobiales</taxon>
        <taxon>Rhizobiaceae</taxon>
        <taxon>Rhizobium/Agrobacterium group</taxon>
        <taxon>Rhizobium</taxon>
    </lineage>
</organism>
<proteinExistence type="predicted"/>
<dbReference type="EMBL" id="SMBI01000024">
    <property type="protein sequence ID" value="TCU13923.1"/>
    <property type="molecule type" value="Genomic_DNA"/>
</dbReference>
<sequence length="113" mass="13392">QPIDQSLIRKPYLEVAHFSVEKPAQFRVETNNLHPDERIYTFWDYFRNAFARDAGLRIDHFLLSSEAATRLTKAEVDKHVRGWDHSSDHAPVWIELQDEPVKKNRKYEVSQED</sequence>
<gene>
    <name evidence="1" type="ORF">EV131_12461</name>
</gene>
<dbReference type="GO" id="GO:0008311">
    <property type="term" value="F:double-stranded DNA 3'-5' DNA exonuclease activity"/>
    <property type="evidence" value="ECO:0007669"/>
    <property type="project" value="InterPro"/>
</dbReference>